<keyword evidence="3" id="KW-1185">Reference proteome</keyword>
<dbReference type="SUPFAM" id="SSF55729">
    <property type="entry name" value="Acyl-CoA N-acyltransferases (Nat)"/>
    <property type="match status" value="1"/>
</dbReference>
<evidence type="ECO:0000259" key="1">
    <source>
        <dbReference type="PROSITE" id="PS51186"/>
    </source>
</evidence>
<dbReference type="OMA" id="MEQPMAL"/>
<dbReference type="Gene3D" id="3.40.630.30">
    <property type="match status" value="1"/>
</dbReference>
<name>G4TBL6_SERID</name>
<dbReference type="InParanoid" id="G4TBL6"/>
<keyword evidence="2" id="KW-0808">Transferase</keyword>
<sequence length="241" mass="26890">MSAYGALKPVAENKEPLPLTVYALRPRQSTQATPSTLNTPSASWTHIAVYHLTLARTPKELLAVLYAEFAAELERDIARTYPQEAGMTEEEFKAYFFARDVFVGVGLVEINVPRDTIEQARGNREWKDAVAGFYYIKPNYPGHSSHICNAGFVTLASVRGRGLGYALGESFLHYAPLLGYRGSVFNLVYADNPASIKIWDKLGFTRIGLVPGAGKRVRKRESDGMDEEYYVDAHIIFKSFV</sequence>
<dbReference type="PANTHER" id="PTHR43138">
    <property type="entry name" value="ACETYLTRANSFERASE, GNAT FAMILY"/>
    <property type="match status" value="1"/>
</dbReference>
<dbReference type="InterPro" id="IPR000182">
    <property type="entry name" value="GNAT_dom"/>
</dbReference>
<gene>
    <name evidence="2" type="ORF">PIIN_02584</name>
</gene>
<dbReference type="Pfam" id="PF00583">
    <property type="entry name" value="Acetyltransf_1"/>
    <property type="match status" value="1"/>
</dbReference>
<accession>G4TBL6</accession>
<proteinExistence type="predicted"/>
<dbReference type="STRING" id="1109443.G4TBL6"/>
<dbReference type="InterPro" id="IPR016181">
    <property type="entry name" value="Acyl_CoA_acyltransferase"/>
</dbReference>
<protein>
    <submittedName>
        <fullName evidence="2">Related to l-azetidine-2-carboxylic acid acetyltransferase</fullName>
    </submittedName>
</protein>
<evidence type="ECO:0000313" key="2">
    <source>
        <dbReference type="EMBL" id="CCA68720.1"/>
    </source>
</evidence>
<comment type="caution">
    <text evidence="2">The sequence shown here is derived from an EMBL/GenBank/DDBJ whole genome shotgun (WGS) entry which is preliminary data.</text>
</comment>
<organism evidence="2 3">
    <name type="scientific">Serendipita indica (strain DSM 11827)</name>
    <name type="common">Root endophyte fungus</name>
    <name type="synonym">Piriformospora indica</name>
    <dbReference type="NCBI Taxonomy" id="1109443"/>
    <lineage>
        <taxon>Eukaryota</taxon>
        <taxon>Fungi</taxon>
        <taxon>Dikarya</taxon>
        <taxon>Basidiomycota</taxon>
        <taxon>Agaricomycotina</taxon>
        <taxon>Agaricomycetes</taxon>
        <taxon>Sebacinales</taxon>
        <taxon>Serendipitaceae</taxon>
        <taxon>Serendipita</taxon>
    </lineage>
</organism>
<evidence type="ECO:0000313" key="3">
    <source>
        <dbReference type="Proteomes" id="UP000007148"/>
    </source>
</evidence>
<reference evidence="2 3" key="1">
    <citation type="journal article" date="2011" name="PLoS Pathog.">
        <title>Endophytic Life Strategies Decoded by Genome and Transcriptome Analyses of the Mutualistic Root Symbiont Piriformospora indica.</title>
        <authorList>
            <person name="Zuccaro A."/>
            <person name="Lahrmann U."/>
            <person name="Guldener U."/>
            <person name="Langen G."/>
            <person name="Pfiffi S."/>
            <person name="Biedenkopf D."/>
            <person name="Wong P."/>
            <person name="Samans B."/>
            <person name="Grimm C."/>
            <person name="Basiewicz M."/>
            <person name="Murat C."/>
            <person name="Martin F."/>
            <person name="Kogel K.H."/>
        </authorList>
    </citation>
    <scope>NUCLEOTIDE SEQUENCE [LARGE SCALE GENOMIC DNA]</scope>
    <source>
        <strain evidence="2 3">DSM 11827</strain>
    </source>
</reference>
<dbReference type="GO" id="GO:0016747">
    <property type="term" value="F:acyltransferase activity, transferring groups other than amino-acyl groups"/>
    <property type="evidence" value="ECO:0007669"/>
    <property type="project" value="InterPro"/>
</dbReference>
<dbReference type="HOGENOM" id="CLU_013985_42_1_1"/>
<dbReference type="InterPro" id="IPR052742">
    <property type="entry name" value="Mito_N-acetyltransferase"/>
</dbReference>
<feature type="domain" description="N-acetyltransferase" evidence="1">
    <location>
        <begin position="64"/>
        <end position="232"/>
    </location>
</feature>
<dbReference type="OrthoDB" id="10264707at2759"/>
<dbReference type="GO" id="GO:0005634">
    <property type="term" value="C:nucleus"/>
    <property type="evidence" value="ECO:0007669"/>
    <property type="project" value="TreeGrafter"/>
</dbReference>
<dbReference type="AlphaFoldDB" id="G4TBL6"/>
<dbReference type="EMBL" id="CAFZ01000038">
    <property type="protein sequence ID" value="CCA68720.1"/>
    <property type="molecule type" value="Genomic_DNA"/>
</dbReference>
<dbReference type="Proteomes" id="UP000007148">
    <property type="component" value="Unassembled WGS sequence"/>
</dbReference>
<dbReference type="PANTHER" id="PTHR43138:SF1">
    <property type="entry name" value="N-ACETYLTRANSFERASE ACA1"/>
    <property type="match status" value="1"/>
</dbReference>
<dbReference type="PROSITE" id="PS51186">
    <property type="entry name" value="GNAT"/>
    <property type="match status" value="1"/>
</dbReference>
<dbReference type="eggNOG" id="ENOG502QRFX">
    <property type="taxonomic scope" value="Eukaryota"/>
</dbReference>